<feature type="region of interest" description="Disordered" evidence="13">
    <location>
        <begin position="115"/>
        <end position="554"/>
    </location>
</feature>
<keyword evidence="9" id="KW-0804">Transcription</keyword>
<feature type="compositionally biased region" description="Basic and acidic residues" evidence="13">
    <location>
        <begin position="137"/>
        <end position="158"/>
    </location>
</feature>
<feature type="compositionally biased region" description="Polar residues" evidence="13">
    <location>
        <begin position="159"/>
        <end position="177"/>
    </location>
</feature>
<keyword evidence="7" id="KW-0805">Transcription regulation</keyword>
<evidence type="ECO:0000256" key="6">
    <source>
        <dbReference type="ARBA" id="ARBA00022788"/>
    </source>
</evidence>
<evidence type="ECO:0000256" key="13">
    <source>
        <dbReference type="SAM" id="MobiDB-lite"/>
    </source>
</evidence>
<dbReference type="OrthoDB" id="5845605at2759"/>
<dbReference type="PANTHER" id="PTHR10528:SF17">
    <property type="entry name" value="AF4_FMR2 FAMILY MEMBER LILLI"/>
    <property type="match status" value="1"/>
</dbReference>
<evidence type="ECO:0000256" key="9">
    <source>
        <dbReference type="ARBA" id="ARBA00023163"/>
    </source>
</evidence>
<comment type="function">
    <text evidence="11">Has a role in transcriptional regulation. Acts in parallel with the Ras/MAPK and the PI3K/PKB pathways in the control of cell identity and cellular growth. Essential for regulation of the cytoskeleton and cell growth but not for cell proliferation or growth rate. Required specifically for the microtubule-based basal transport of lipid droplets. Plays a partially redundant function downstream of Raf in cell fate specification in the developing eye. Pair-rule protein that regulates embryonic cellularization, gastrulation and segmentation.</text>
</comment>
<evidence type="ECO:0000256" key="1">
    <source>
        <dbReference type="ARBA" id="ARBA00004123"/>
    </source>
</evidence>
<evidence type="ECO:0000256" key="12">
    <source>
        <dbReference type="ARBA" id="ARBA00032149"/>
    </source>
</evidence>
<reference evidence="16" key="1">
    <citation type="journal article" date="2015" name="Nat. Genet.">
        <title>The genome and transcriptome of the zoonotic hookworm Ancylostoma ceylanicum identify infection-specific gene families.</title>
        <authorList>
            <person name="Schwarz E.M."/>
            <person name="Hu Y."/>
            <person name="Antoshechkin I."/>
            <person name="Miller M.M."/>
            <person name="Sternberg P.W."/>
            <person name="Aroian R.V."/>
        </authorList>
    </citation>
    <scope>NUCLEOTIDE SEQUENCE</scope>
    <source>
        <strain evidence="16">HY135</strain>
    </source>
</reference>
<feature type="compositionally biased region" description="Low complexity" evidence="13">
    <location>
        <begin position="539"/>
        <end position="549"/>
    </location>
</feature>
<dbReference type="InterPro" id="IPR007797">
    <property type="entry name" value="AF4/FMR2"/>
</dbReference>
<comment type="subcellular location">
    <subcellularLocation>
        <location evidence="1">Nucleus</location>
    </subcellularLocation>
</comment>
<name>A0A016UCP0_9BILA</name>
<protein>
    <recommendedName>
        <fullName evidence="3">AF4/FMR2 family member lilli</fullName>
    </recommendedName>
    <alternativeName>
        <fullName evidence="12">Protein lilliputian</fullName>
    </alternativeName>
</protein>
<evidence type="ECO:0000313" key="16">
    <source>
        <dbReference type="Proteomes" id="UP000024635"/>
    </source>
</evidence>
<feature type="compositionally biased region" description="Low complexity" evidence="13">
    <location>
        <begin position="719"/>
        <end position="741"/>
    </location>
</feature>
<dbReference type="GO" id="GO:0007366">
    <property type="term" value="P:periodic partitioning by pair rule gene"/>
    <property type="evidence" value="ECO:0007669"/>
    <property type="project" value="UniProtKB-KW"/>
</dbReference>
<dbReference type="GO" id="GO:0032783">
    <property type="term" value="C:super elongation complex"/>
    <property type="evidence" value="ECO:0007669"/>
    <property type="project" value="TreeGrafter"/>
</dbReference>
<dbReference type="AlphaFoldDB" id="A0A016UCP0"/>
<accession>A0A016UCP0</accession>
<organism evidence="15 16">
    <name type="scientific">Ancylostoma ceylanicum</name>
    <dbReference type="NCBI Taxonomy" id="53326"/>
    <lineage>
        <taxon>Eukaryota</taxon>
        <taxon>Metazoa</taxon>
        <taxon>Ecdysozoa</taxon>
        <taxon>Nematoda</taxon>
        <taxon>Chromadorea</taxon>
        <taxon>Rhabditida</taxon>
        <taxon>Rhabditina</taxon>
        <taxon>Rhabditomorpha</taxon>
        <taxon>Strongyloidea</taxon>
        <taxon>Ancylostomatidae</taxon>
        <taxon>Ancylostomatinae</taxon>
        <taxon>Ancylostoma</taxon>
    </lineage>
</organism>
<keyword evidence="10" id="KW-0539">Nucleus</keyword>
<keyword evidence="8" id="KW-0238">DNA-binding</keyword>
<dbReference type="STRING" id="53326.A0A016UCP0"/>
<feature type="region of interest" description="Disordered" evidence="13">
    <location>
        <begin position="57"/>
        <end position="84"/>
    </location>
</feature>
<keyword evidence="16" id="KW-1185">Reference proteome</keyword>
<evidence type="ECO:0000256" key="5">
    <source>
        <dbReference type="ARBA" id="ARBA00022553"/>
    </source>
</evidence>
<dbReference type="InterPro" id="IPR043640">
    <property type="entry name" value="AF4/FMR2_CHD"/>
</dbReference>
<sequence length="841" mass="96877">MAEDPDLSRQRIEHQQLRKQLNEVFGPFEQFCEYVAGTNSAGSSGIMRHGVVQIPTTPGLSSRATLPTSAPSSTSSTQQSTQQLLQSMQNLVTSPIQPLQGLPFSCNRDYLNTAPSSSTHCSSDGHDSSAKKGKRNRAMDSDTEVEREKRRRGKDDSRSTGMPGTSRSNTHPSSNSDGLRALFGDSVDRKDPPDKGISPDSGVHSAENDPGDENDVHSAQTIINLITKLSPPLSPIKQRPSDKKAERERREAELKERERRAREREEAERRERLERERREKEERERQEKEQTEREERIRRENERLEHERRERERKEKEREEKERRDKEREEKERGERERREREREEKIRRERENEEKLRKEKEQEEKLKREKEHEEKLRREKDREIRKQKEKERASSSEKKSKDAPDRKDKSLERKEKVKPVETEKAKSSTSGKKRDDSATRADGLRGEIILKGLDRSKLNQLFEIGRRTGRMKEERKEDRKEKSESKEEKRKEKKEREKKSKDKLSVEDALRREKESSARSSPCLPRASSSQSHEDLASSHSRPSSAVSNHPSRSGFECAAEECAPTRPARPVKPEEGSTELLYDFYNSIARSRKRKGDAEVDKVTKVLLYLDATAYFILSAKHFNAPDAGENRANRQYSIIRDTNDLLKRITHMFNPQSDGCSPWHLHMLSRVRNLSLRCQSCLMFHLYNLRSHNALKTYTILAQMDNQIQEENQAQNGSSAPNTSSPGSSVHSNSNQSTTMVTMPSRVYDVQKQQLKTLHQLMWAHRVWQDAAKRADVSTTDMAFIGGLEKVCGALFLDAPLEKMSAYLLTGIAWLRGEYEREKVRPPPPTSKRTAAPS</sequence>
<keyword evidence="6" id="KW-0562">Pair-rule protein</keyword>
<feature type="domain" description="AF4/FMR2 C-terminal homology" evidence="14">
    <location>
        <begin position="583"/>
        <end position="821"/>
    </location>
</feature>
<evidence type="ECO:0000256" key="4">
    <source>
        <dbReference type="ARBA" id="ARBA00022473"/>
    </source>
</evidence>
<dbReference type="GO" id="GO:0010468">
    <property type="term" value="P:regulation of gene expression"/>
    <property type="evidence" value="ECO:0007669"/>
    <property type="project" value="InterPro"/>
</dbReference>
<evidence type="ECO:0000259" key="14">
    <source>
        <dbReference type="Pfam" id="PF18876"/>
    </source>
</evidence>
<proteinExistence type="inferred from homology"/>
<feature type="compositionally biased region" description="Low complexity" evidence="13">
    <location>
        <begin position="61"/>
        <end position="84"/>
    </location>
</feature>
<dbReference type="EMBL" id="JARK01001382">
    <property type="protein sequence ID" value="EYC12597.1"/>
    <property type="molecule type" value="Genomic_DNA"/>
</dbReference>
<feature type="compositionally biased region" description="Basic and acidic residues" evidence="13">
    <location>
        <begin position="239"/>
        <end position="446"/>
    </location>
</feature>
<keyword evidence="4" id="KW-0217">Developmental protein</keyword>
<gene>
    <name evidence="15" type="primary">Acey_s0046.g1315</name>
    <name evidence="15" type="ORF">Y032_0046g1315</name>
</gene>
<evidence type="ECO:0000256" key="8">
    <source>
        <dbReference type="ARBA" id="ARBA00023125"/>
    </source>
</evidence>
<comment type="caution">
    <text evidence="15">The sequence shown here is derived from an EMBL/GenBank/DDBJ whole genome shotgun (WGS) entry which is preliminary data.</text>
</comment>
<evidence type="ECO:0000256" key="3">
    <source>
        <dbReference type="ARBA" id="ARBA00021888"/>
    </source>
</evidence>
<evidence type="ECO:0000256" key="7">
    <source>
        <dbReference type="ARBA" id="ARBA00023015"/>
    </source>
</evidence>
<evidence type="ECO:0000256" key="2">
    <source>
        <dbReference type="ARBA" id="ARBA00007354"/>
    </source>
</evidence>
<evidence type="ECO:0000313" key="15">
    <source>
        <dbReference type="EMBL" id="EYC12597.1"/>
    </source>
</evidence>
<dbReference type="Pfam" id="PF18876">
    <property type="entry name" value="AFF4_CHD"/>
    <property type="match status" value="1"/>
</dbReference>
<dbReference type="Proteomes" id="UP000024635">
    <property type="component" value="Unassembled WGS sequence"/>
</dbReference>
<feature type="compositionally biased region" description="Basic and acidic residues" evidence="13">
    <location>
        <begin position="465"/>
        <end position="518"/>
    </location>
</feature>
<dbReference type="GO" id="GO:0003677">
    <property type="term" value="F:DNA binding"/>
    <property type="evidence" value="ECO:0007669"/>
    <property type="project" value="UniProtKB-KW"/>
</dbReference>
<evidence type="ECO:0000256" key="10">
    <source>
        <dbReference type="ARBA" id="ARBA00023242"/>
    </source>
</evidence>
<feature type="region of interest" description="Disordered" evidence="13">
    <location>
        <begin position="714"/>
        <end position="741"/>
    </location>
</feature>
<keyword evidence="5" id="KW-0597">Phosphoprotein</keyword>
<dbReference type="PANTHER" id="PTHR10528">
    <property type="entry name" value="AF4/FMR2 FAMILY MEMBER"/>
    <property type="match status" value="1"/>
</dbReference>
<evidence type="ECO:0000256" key="11">
    <source>
        <dbReference type="ARBA" id="ARBA00024653"/>
    </source>
</evidence>
<comment type="similarity">
    <text evidence="2">Belongs to the AF4 family.</text>
</comment>